<dbReference type="AlphaFoldDB" id="A0A7J7G2B8"/>
<organism evidence="1 2">
    <name type="scientific">Camellia sinensis</name>
    <name type="common">Tea plant</name>
    <name type="synonym">Thea sinensis</name>
    <dbReference type="NCBI Taxonomy" id="4442"/>
    <lineage>
        <taxon>Eukaryota</taxon>
        <taxon>Viridiplantae</taxon>
        <taxon>Streptophyta</taxon>
        <taxon>Embryophyta</taxon>
        <taxon>Tracheophyta</taxon>
        <taxon>Spermatophyta</taxon>
        <taxon>Magnoliopsida</taxon>
        <taxon>eudicotyledons</taxon>
        <taxon>Gunneridae</taxon>
        <taxon>Pentapetalae</taxon>
        <taxon>asterids</taxon>
        <taxon>Ericales</taxon>
        <taxon>Theaceae</taxon>
        <taxon>Camellia</taxon>
    </lineage>
</organism>
<proteinExistence type="predicted"/>
<name>A0A7J7G2B8_CAMSI</name>
<sequence>MDWTLKGDKNTRLFPVMANMRQGRNMINSMNVGESSVKEPTQIKKAVCNYFKSHFDEKWSFRPSFGGPFKGMDQIQAKELLEQEFTEAEVLEAIRKLLQLSTEEEISLSAILSRGDLSNEWDFNFIRALHAWEESEVLRLTVLLGTSPSLQLEQGDSMRWKANQTGVYKSPSFANQKIIITKNK</sequence>
<reference evidence="2" key="1">
    <citation type="journal article" date="2020" name="Nat. Commun.">
        <title>Genome assembly of wild tea tree DASZ reveals pedigree and selection history of tea varieties.</title>
        <authorList>
            <person name="Zhang W."/>
            <person name="Zhang Y."/>
            <person name="Qiu H."/>
            <person name="Guo Y."/>
            <person name="Wan H."/>
            <person name="Zhang X."/>
            <person name="Scossa F."/>
            <person name="Alseekh S."/>
            <person name="Zhang Q."/>
            <person name="Wang P."/>
            <person name="Xu L."/>
            <person name="Schmidt M.H."/>
            <person name="Jia X."/>
            <person name="Li D."/>
            <person name="Zhu A."/>
            <person name="Guo F."/>
            <person name="Chen W."/>
            <person name="Ni D."/>
            <person name="Usadel B."/>
            <person name="Fernie A.R."/>
            <person name="Wen W."/>
        </authorList>
    </citation>
    <scope>NUCLEOTIDE SEQUENCE [LARGE SCALE GENOMIC DNA]</scope>
    <source>
        <strain evidence="2">cv. G240</strain>
    </source>
</reference>
<reference evidence="1 2" key="2">
    <citation type="submission" date="2020-07" db="EMBL/GenBank/DDBJ databases">
        <title>Genome assembly of wild tea tree DASZ reveals pedigree and selection history of tea varieties.</title>
        <authorList>
            <person name="Zhang W."/>
        </authorList>
    </citation>
    <scope>NUCLEOTIDE SEQUENCE [LARGE SCALE GENOMIC DNA]</scope>
    <source>
        <strain evidence="2">cv. G240</strain>
        <tissue evidence="1">Leaf</tissue>
    </source>
</reference>
<gene>
    <name evidence="1" type="ORF">HYC85_029595</name>
</gene>
<accession>A0A7J7G2B8</accession>
<evidence type="ECO:0000313" key="2">
    <source>
        <dbReference type="Proteomes" id="UP000593564"/>
    </source>
</evidence>
<keyword evidence="2" id="KW-1185">Reference proteome</keyword>
<evidence type="ECO:0000313" key="1">
    <source>
        <dbReference type="EMBL" id="KAF5933424.1"/>
    </source>
</evidence>
<dbReference type="EMBL" id="JACBKZ010000014">
    <property type="protein sequence ID" value="KAF5933424.1"/>
    <property type="molecule type" value="Genomic_DNA"/>
</dbReference>
<dbReference type="Proteomes" id="UP000593564">
    <property type="component" value="Unassembled WGS sequence"/>
</dbReference>
<comment type="caution">
    <text evidence="1">The sequence shown here is derived from an EMBL/GenBank/DDBJ whole genome shotgun (WGS) entry which is preliminary data.</text>
</comment>
<protein>
    <submittedName>
        <fullName evidence="1">Uncharacterized protein</fullName>
    </submittedName>
</protein>